<gene>
    <name evidence="2" type="ORF">ABXS70_13765</name>
</gene>
<evidence type="ECO:0000313" key="2">
    <source>
        <dbReference type="EMBL" id="XCP97695.1"/>
    </source>
</evidence>
<organism evidence="2">
    <name type="scientific">Paenibacillus sp. AN1007</name>
    <dbReference type="NCBI Taxonomy" id="3151385"/>
    <lineage>
        <taxon>Bacteria</taxon>
        <taxon>Bacillati</taxon>
        <taxon>Bacillota</taxon>
        <taxon>Bacilli</taxon>
        <taxon>Bacillales</taxon>
        <taxon>Paenibacillaceae</taxon>
        <taxon>Paenibacillus</taxon>
    </lineage>
</organism>
<evidence type="ECO:0000259" key="1">
    <source>
        <dbReference type="Pfam" id="PF02589"/>
    </source>
</evidence>
<dbReference type="PANTHER" id="PTHR43682">
    <property type="entry name" value="LACTATE UTILIZATION PROTEIN C"/>
    <property type="match status" value="1"/>
</dbReference>
<name>A0AAU8NJK2_9BACL</name>
<reference evidence="2" key="1">
    <citation type="submission" date="2024-05" db="EMBL/GenBank/DDBJ databases">
        <title>Draft genome assemblies of 36 bacteria isolated from hibernating arctic ground squirrels.</title>
        <authorList>
            <person name="McKee H."/>
            <person name="Mullen L."/>
            <person name="Drown D.M."/>
            <person name="Duddleston K.N."/>
        </authorList>
    </citation>
    <scope>NUCLEOTIDE SEQUENCE</scope>
    <source>
        <strain evidence="2">AN1007</strain>
    </source>
</reference>
<accession>A0AAU8NJK2</accession>
<dbReference type="AlphaFoldDB" id="A0AAU8NJK2"/>
<feature type="domain" description="LUD" evidence="1">
    <location>
        <begin position="63"/>
        <end position="240"/>
    </location>
</feature>
<dbReference type="RefSeq" id="WP_366296351.1">
    <property type="nucleotide sequence ID" value="NZ_CP159992.1"/>
</dbReference>
<dbReference type="Gene3D" id="3.40.50.10420">
    <property type="entry name" value="NagB/RpiA/CoA transferase-like"/>
    <property type="match status" value="1"/>
</dbReference>
<dbReference type="InterPro" id="IPR024185">
    <property type="entry name" value="FTHF_cligase-like_sf"/>
</dbReference>
<dbReference type="PANTHER" id="PTHR43682:SF1">
    <property type="entry name" value="LACTATE UTILIZATION PROTEIN C"/>
    <property type="match status" value="1"/>
</dbReference>
<dbReference type="SUPFAM" id="SSF100950">
    <property type="entry name" value="NagB/RpiA/CoA transferase-like"/>
    <property type="match status" value="1"/>
</dbReference>
<proteinExistence type="predicted"/>
<dbReference type="InterPro" id="IPR037171">
    <property type="entry name" value="NagB/RpiA_transferase-like"/>
</dbReference>
<dbReference type="InterPro" id="IPR003741">
    <property type="entry name" value="LUD_dom"/>
</dbReference>
<dbReference type="EMBL" id="CP159992">
    <property type="protein sequence ID" value="XCP97695.1"/>
    <property type="molecule type" value="Genomic_DNA"/>
</dbReference>
<sequence length="241" mass="26975">MGSEHQQWLAAMEEKSRRRQEKFMDDIAAKLQRPRLRHAPTHVFRGAPDFWHELEWDEEQRIQAFTDNFVSVGAHIVRVQDLGEAAQFITNKAHELSAKYLIRQNEQVLNDLGLEEQLPDVQISVWNSAPEVDWKARAAEADIGIVMADYATAYTGSVTVLSSPEKGRSVSLLPTVLVLIIPVERLHTRLGETLHRFDEAGREQLPAGIHFISGPSRSSDIENDLTIGVHGPGVVYGVIVG</sequence>
<dbReference type="Pfam" id="PF02589">
    <property type="entry name" value="LUD_dom"/>
    <property type="match status" value="1"/>
</dbReference>
<protein>
    <submittedName>
        <fullName evidence="2">LUD domain-containing protein</fullName>
    </submittedName>
</protein>